<comment type="caution">
    <text evidence="1">The sequence shown here is derived from an EMBL/GenBank/DDBJ whole genome shotgun (WGS) entry which is preliminary data.</text>
</comment>
<organism evidence="1 2">
    <name type="scientific">Seminavis robusta</name>
    <dbReference type="NCBI Taxonomy" id="568900"/>
    <lineage>
        <taxon>Eukaryota</taxon>
        <taxon>Sar</taxon>
        <taxon>Stramenopiles</taxon>
        <taxon>Ochrophyta</taxon>
        <taxon>Bacillariophyta</taxon>
        <taxon>Bacillariophyceae</taxon>
        <taxon>Bacillariophycidae</taxon>
        <taxon>Naviculales</taxon>
        <taxon>Naviculaceae</taxon>
        <taxon>Seminavis</taxon>
    </lineage>
</organism>
<name>A0A9N8E0M3_9STRA</name>
<sequence>MKNYFVMQCLWRTDERSTPWQYRYMQSMSAVERCTDVHTNNHAFSNLTAGSPALGAELNTTEKSKTMQSTWSLAELGKQYGSLVWNTYWGIYFGALGGLFAGVQTGVLNPLKLVGGNNHQTVSEYAVAFLKRHVRVSRYAPYVQSHPAAANFLISFLIAEASEPLRIGATVIAVPVIARQRSPKTKQDED</sequence>
<keyword evidence="2" id="KW-1185">Reference proteome</keyword>
<gene>
    <name evidence="1" type="ORF">SEMRO_417_G138790.1</name>
</gene>
<protein>
    <submittedName>
        <fullName evidence="1">Uncharacterized protein</fullName>
    </submittedName>
</protein>
<dbReference type="Proteomes" id="UP001153069">
    <property type="component" value="Unassembled WGS sequence"/>
</dbReference>
<reference evidence="1" key="1">
    <citation type="submission" date="2020-06" db="EMBL/GenBank/DDBJ databases">
        <authorList>
            <consortium name="Plant Systems Biology data submission"/>
        </authorList>
    </citation>
    <scope>NUCLEOTIDE SEQUENCE</scope>
    <source>
        <strain evidence="1">D6</strain>
    </source>
</reference>
<dbReference type="OrthoDB" id="426386at2759"/>
<evidence type="ECO:0000313" key="1">
    <source>
        <dbReference type="EMBL" id="CAB9510050.1"/>
    </source>
</evidence>
<dbReference type="AlphaFoldDB" id="A0A9N8E0M3"/>
<accession>A0A9N8E0M3</accession>
<proteinExistence type="predicted"/>
<dbReference type="EMBL" id="CAICTM010000416">
    <property type="protein sequence ID" value="CAB9510050.1"/>
    <property type="molecule type" value="Genomic_DNA"/>
</dbReference>
<evidence type="ECO:0000313" key="2">
    <source>
        <dbReference type="Proteomes" id="UP001153069"/>
    </source>
</evidence>